<proteinExistence type="predicted"/>
<evidence type="ECO:0000313" key="1">
    <source>
        <dbReference type="EMBL" id="CAB4662612.1"/>
    </source>
</evidence>
<accession>A0A6J6LLN5</accession>
<sequence length="55" mass="5756">MNTLRFEARGRTTPAGEAVIKVGASERVAVRLKTTAVAHAGTPAAPAIVRERDSP</sequence>
<organism evidence="1">
    <name type="scientific">freshwater metagenome</name>
    <dbReference type="NCBI Taxonomy" id="449393"/>
    <lineage>
        <taxon>unclassified sequences</taxon>
        <taxon>metagenomes</taxon>
        <taxon>ecological metagenomes</taxon>
    </lineage>
</organism>
<gene>
    <name evidence="1" type="ORF">UFOPK2242_01058</name>
</gene>
<name>A0A6J6LLN5_9ZZZZ</name>
<reference evidence="1" key="1">
    <citation type="submission" date="2020-05" db="EMBL/GenBank/DDBJ databases">
        <authorList>
            <person name="Chiriac C."/>
            <person name="Salcher M."/>
            <person name="Ghai R."/>
            <person name="Kavagutti S V."/>
        </authorList>
    </citation>
    <scope>NUCLEOTIDE SEQUENCE</scope>
</reference>
<protein>
    <submittedName>
        <fullName evidence="1">Unannotated protein</fullName>
    </submittedName>
</protein>
<dbReference type="EMBL" id="CAEZWM010000136">
    <property type="protein sequence ID" value="CAB4662612.1"/>
    <property type="molecule type" value="Genomic_DNA"/>
</dbReference>
<dbReference type="AlphaFoldDB" id="A0A6J6LLN5"/>